<dbReference type="CDD" id="cd17535">
    <property type="entry name" value="REC_NarL-like"/>
    <property type="match status" value="1"/>
</dbReference>
<dbReference type="PRINTS" id="PR00038">
    <property type="entry name" value="HTHLUXR"/>
</dbReference>
<dbReference type="PROSITE" id="PS50110">
    <property type="entry name" value="RESPONSE_REGULATORY"/>
    <property type="match status" value="1"/>
</dbReference>
<gene>
    <name evidence="6" type="ORF">HNQ64_004262</name>
</gene>
<dbReference type="EMBL" id="JACHIF010000011">
    <property type="protein sequence ID" value="MBB5039983.1"/>
    <property type="molecule type" value="Genomic_DNA"/>
</dbReference>
<protein>
    <submittedName>
        <fullName evidence="6">Two-component system NarL family response regulator</fullName>
    </submittedName>
</protein>
<evidence type="ECO:0000259" key="4">
    <source>
        <dbReference type="PROSITE" id="PS50043"/>
    </source>
</evidence>
<dbReference type="InterPro" id="IPR001789">
    <property type="entry name" value="Sig_transdc_resp-reg_receiver"/>
</dbReference>
<evidence type="ECO:0000313" key="6">
    <source>
        <dbReference type="EMBL" id="MBB5039983.1"/>
    </source>
</evidence>
<keyword evidence="7" id="KW-1185">Reference proteome</keyword>
<feature type="domain" description="Response regulatory" evidence="5">
    <location>
        <begin position="10"/>
        <end position="126"/>
    </location>
</feature>
<dbReference type="Pfam" id="PF00072">
    <property type="entry name" value="Response_reg"/>
    <property type="match status" value="1"/>
</dbReference>
<feature type="domain" description="HTH luxR-type" evidence="4">
    <location>
        <begin position="142"/>
        <end position="207"/>
    </location>
</feature>
<dbReference type="GO" id="GO:0003677">
    <property type="term" value="F:DNA binding"/>
    <property type="evidence" value="ECO:0007669"/>
    <property type="project" value="UniProtKB-KW"/>
</dbReference>
<name>A0A7W7YPI7_9BACT</name>
<dbReference type="SUPFAM" id="SSF46894">
    <property type="entry name" value="C-terminal effector domain of the bipartite response regulators"/>
    <property type="match status" value="1"/>
</dbReference>
<dbReference type="InterPro" id="IPR058245">
    <property type="entry name" value="NreC/VraR/RcsB-like_REC"/>
</dbReference>
<dbReference type="RefSeq" id="WP_184212278.1">
    <property type="nucleotide sequence ID" value="NZ_JACHIF010000011.1"/>
</dbReference>
<dbReference type="InterPro" id="IPR011006">
    <property type="entry name" value="CheY-like_superfamily"/>
</dbReference>
<dbReference type="GO" id="GO:0006355">
    <property type="term" value="P:regulation of DNA-templated transcription"/>
    <property type="evidence" value="ECO:0007669"/>
    <property type="project" value="InterPro"/>
</dbReference>
<dbReference type="Gene3D" id="3.40.50.2300">
    <property type="match status" value="1"/>
</dbReference>
<dbReference type="Proteomes" id="UP000534294">
    <property type="component" value="Unassembled WGS sequence"/>
</dbReference>
<reference evidence="6 7" key="1">
    <citation type="submission" date="2020-08" db="EMBL/GenBank/DDBJ databases">
        <title>Genomic Encyclopedia of Type Strains, Phase IV (KMG-IV): sequencing the most valuable type-strain genomes for metagenomic binning, comparative biology and taxonomic classification.</title>
        <authorList>
            <person name="Goeker M."/>
        </authorList>
    </citation>
    <scope>NUCLEOTIDE SEQUENCE [LARGE SCALE GENOMIC DNA]</scope>
    <source>
        <strain evidence="6 7">DSM 12251</strain>
    </source>
</reference>
<dbReference type="AlphaFoldDB" id="A0A7W7YPI7"/>
<accession>A0A7W7YPI7</accession>
<dbReference type="InterPro" id="IPR039420">
    <property type="entry name" value="WalR-like"/>
</dbReference>
<dbReference type="SMART" id="SM00448">
    <property type="entry name" value="REC"/>
    <property type="match status" value="1"/>
</dbReference>
<dbReference type="GO" id="GO:0000160">
    <property type="term" value="P:phosphorelay signal transduction system"/>
    <property type="evidence" value="ECO:0007669"/>
    <property type="project" value="InterPro"/>
</dbReference>
<dbReference type="PANTHER" id="PTHR43214:SF43">
    <property type="entry name" value="TWO-COMPONENT RESPONSE REGULATOR"/>
    <property type="match status" value="1"/>
</dbReference>
<evidence type="ECO:0000313" key="7">
    <source>
        <dbReference type="Proteomes" id="UP000534294"/>
    </source>
</evidence>
<dbReference type="PROSITE" id="PS00622">
    <property type="entry name" value="HTH_LUXR_1"/>
    <property type="match status" value="1"/>
</dbReference>
<sequence length="211" mass="23558">MQSPTENTIRVMIVDDHFFTRIGLTATLNLEEGMGVIAEGSCGQDAIDLYTQHRPDVVVLDGNLPDMHGTDAAREIVKRFDAARLLLFSVEETEEDIHRAVSAGVRGYLPKHASRPDLIQAIRTLASGKRYFPQPVLGKLHERRSHVTLSSREQEVLQNMAKGWPNKLIAAEMAVSTETIKTYVARILDKLDAQDRTQAVMTALDRGLLKR</sequence>
<evidence type="ECO:0000256" key="3">
    <source>
        <dbReference type="PROSITE-ProRule" id="PRU00169"/>
    </source>
</evidence>
<dbReference type="SMART" id="SM00421">
    <property type="entry name" value="HTH_LUXR"/>
    <property type="match status" value="1"/>
</dbReference>
<evidence type="ECO:0000256" key="1">
    <source>
        <dbReference type="ARBA" id="ARBA00022553"/>
    </source>
</evidence>
<evidence type="ECO:0000256" key="2">
    <source>
        <dbReference type="ARBA" id="ARBA00023125"/>
    </source>
</evidence>
<dbReference type="InterPro" id="IPR000792">
    <property type="entry name" value="Tscrpt_reg_LuxR_C"/>
</dbReference>
<evidence type="ECO:0000259" key="5">
    <source>
        <dbReference type="PROSITE" id="PS50110"/>
    </source>
</evidence>
<feature type="modified residue" description="4-aspartylphosphate" evidence="3">
    <location>
        <position position="61"/>
    </location>
</feature>
<dbReference type="InterPro" id="IPR016032">
    <property type="entry name" value="Sig_transdc_resp-reg_C-effctor"/>
</dbReference>
<dbReference type="SUPFAM" id="SSF52172">
    <property type="entry name" value="CheY-like"/>
    <property type="match status" value="1"/>
</dbReference>
<keyword evidence="1 3" id="KW-0597">Phosphoprotein</keyword>
<dbReference type="Pfam" id="PF00196">
    <property type="entry name" value="GerE"/>
    <property type="match status" value="1"/>
</dbReference>
<dbReference type="PANTHER" id="PTHR43214">
    <property type="entry name" value="TWO-COMPONENT RESPONSE REGULATOR"/>
    <property type="match status" value="1"/>
</dbReference>
<keyword evidence="2" id="KW-0238">DNA-binding</keyword>
<comment type="caution">
    <text evidence="6">The sequence shown here is derived from an EMBL/GenBank/DDBJ whole genome shotgun (WGS) entry which is preliminary data.</text>
</comment>
<dbReference type="CDD" id="cd06170">
    <property type="entry name" value="LuxR_C_like"/>
    <property type="match status" value="1"/>
</dbReference>
<proteinExistence type="predicted"/>
<organism evidence="6 7">
    <name type="scientific">Prosthecobacter dejongeii</name>
    <dbReference type="NCBI Taxonomy" id="48465"/>
    <lineage>
        <taxon>Bacteria</taxon>
        <taxon>Pseudomonadati</taxon>
        <taxon>Verrucomicrobiota</taxon>
        <taxon>Verrucomicrobiia</taxon>
        <taxon>Verrucomicrobiales</taxon>
        <taxon>Verrucomicrobiaceae</taxon>
        <taxon>Prosthecobacter</taxon>
    </lineage>
</organism>
<dbReference type="PROSITE" id="PS50043">
    <property type="entry name" value="HTH_LUXR_2"/>
    <property type="match status" value="1"/>
</dbReference>